<comment type="caution">
    <text evidence="1">The sequence shown here is derived from an EMBL/GenBank/DDBJ whole genome shotgun (WGS) entry which is preliminary data.</text>
</comment>
<accession>A0AAV4CM36</accession>
<name>A0AAV4CM36_9GAST</name>
<keyword evidence="2" id="KW-1185">Reference proteome</keyword>
<dbReference type="Proteomes" id="UP000735302">
    <property type="component" value="Unassembled WGS sequence"/>
</dbReference>
<protein>
    <recommendedName>
        <fullName evidence="3">DDE-1 domain-containing protein</fullName>
    </recommendedName>
</protein>
<organism evidence="1 2">
    <name type="scientific">Plakobranchus ocellatus</name>
    <dbReference type="NCBI Taxonomy" id="259542"/>
    <lineage>
        <taxon>Eukaryota</taxon>
        <taxon>Metazoa</taxon>
        <taxon>Spiralia</taxon>
        <taxon>Lophotrochozoa</taxon>
        <taxon>Mollusca</taxon>
        <taxon>Gastropoda</taxon>
        <taxon>Heterobranchia</taxon>
        <taxon>Euthyneura</taxon>
        <taxon>Panpulmonata</taxon>
        <taxon>Sacoglossa</taxon>
        <taxon>Placobranchoidea</taxon>
        <taxon>Plakobranchidae</taxon>
        <taxon>Plakobranchus</taxon>
    </lineage>
</organism>
<evidence type="ECO:0000313" key="1">
    <source>
        <dbReference type="EMBL" id="GFO32308.1"/>
    </source>
</evidence>
<evidence type="ECO:0008006" key="3">
    <source>
        <dbReference type="Google" id="ProtNLM"/>
    </source>
</evidence>
<reference evidence="1 2" key="1">
    <citation type="journal article" date="2021" name="Elife">
        <title>Chloroplast acquisition without the gene transfer in kleptoplastic sea slugs, Plakobranchus ocellatus.</title>
        <authorList>
            <person name="Maeda T."/>
            <person name="Takahashi S."/>
            <person name="Yoshida T."/>
            <person name="Shimamura S."/>
            <person name="Takaki Y."/>
            <person name="Nagai Y."/>
            <person name="Toyoda A."/>
            <person name="Suzuki Y."/>
            <person name="Arimoto A."/>
            <person name="Ishii H."/>
            <person name="Satoh N."/>
            <person name="Nishiyama T."/>
            <person name="Hasebe M."/>
            <person name="Maruyama T."/>
            <person name="Minagawa J."/>
            <person name="Obokata J."/>
            <person name="Shigenobu S."/>
        </authorList>
    </citation>
    <scope>NUCLEOTIDE SEQUENCE [LARGE SCALE GENOMIC DNA]</scope>
</reference>
<dbReference type="AlphaFoldDB" id="A0AAV4CM36"/>
<gene>
    <name evidence="1" type="ORF">PoB_005881300</name>
</gene>
<proteinExistence type="predicted"/>
<evidence type="ECO:0000313" key="2">
    <source>
        <dbReference type="Proteomes" id="UP000735302"/>
    </source>
</evidence>
<dbReference type="PANTHER" id="PTHR47326">
    <property type="entry name" value="TRANSPOSABLE ELEMENT TC3 TRANSPOSASE-LIKE PROTEIN"/>
    <property type="match status" value="1"/>
</dbReference>
<sequence length="111" mass="12951">MENEPDLLSKIIFSDEATVHLRGKMNRHIVKIWGTQNPHATLEFESDSPKVNVFCAITEGCVETFFSLKYYPSLALLWPRCLPGNKWGTYRVPLRLDETAFEINQYHMKLY</sequence>
<dbReference type="EMBL" id="BLXT01006579">
    <property type="protein sequence ID" value="GFO32308.1"/>
    <property type="molecule type" value="Genomic_DNA"/>
</dbReference>
<dbReference type="PANTHER" id="PTHR47326:SF1">
    <property type="entry name" value="HTH PSQ-TYPE DOMAIN-CONTAINING PROTEIN"/>
    <property type="match status" value="1"/>
</dbReference>